<dbReference type="GO" id="GO:0008713">
    <property type="term" value="F:ADP-heptose-lipopolysaccharide heptosyltransferase activity"/>
    <property type="evidence" value="ECO:0007669"/>
    <property type="project" value="TreeGrafter"/>
</dbReference>
<dbReference type="AlphaFoldDB" id="A0A0G3BRM0"/>
<keyword evidence="5" id="KW-1185">Reference proteome</keyword>
<feature type="region of interest" description="Disordered" evidence="3">
    <location>
        <begin position="333"/>
        <end position="359"/>
    </location>
</feature>
<reference evidence="4 5" key="1">
    <citation type="submission" date="2015-05" db="EMBL/GenBank/DDBJ databases">
        <authorList>
            <person name="Tang B."/>
            <person name="Yu Y."/>
        </authorList>
    </citation>
    <scope>NUCLEOTIDE SEQUENCE [LARGE SCALE GENOMIC DNA]</scope>
    <source>
        <strain evidence="4 5">DSM 7029</strain>
    </source>
</reference>
<dbReference type="GO" id="GO:0005829">
    <property type="term" value="C:cytosol"/>
    <property type="evidence" value="ECO:0007669"/>
    <property type="project" value="TreeGrafter"/>
</dbReference>
<dbReference type="EMBL" id="CP011371">
    <property type="protein sequence ID" value="AKJ30628.1"/>
    <property type="molecule type" value="Genomic_DNA"/>
</dbReference>
<dbReference type="RefSeq" id="WP_083438434.1">
    <property type="nucleotide sequence ID" value="NZ_CP011371.1"/>
</dbReference>
<proteinExistence type="predicted"/>
<dbReference type="OrthoDB" id="9797795at2"/>
<evidence type="ECO:0000313" key="5">
    <source>
        <dbReference type="Proteomes" id="UP000035352"/>
    </source>
</evidence>
<dbReference type="Proteomes" id="UP000035352">
    <property type="component" value="Chromosome"/>
</dbReference>
<keyword evidence="1" id="KW-0328">Glycosyltransferase</keyword>
<gene>
    <name evidence="4" type="ORF">AAW51_3937</name>
</gene>
<keyword evidence="2" id="KW-0808">Transferase</keyword>
<dbReference type="InterPro" id="IPR051199">
    <property type="entry name" value="LPS_LOS_Heptosyltrfase"/>
</dbReference>
<dbReference type="SUPFAM" id="SSF53756">
    <property type="entry name" value="UDP-Glycosyltransferase/glycogen phosphorylase"/>
    <property type="match status" value="1"/>
</dbReference>
<accession>A0A0G3BRM0</accession>
<dbReference type="Gene3D" id="3.40.50.2000">
    <property type="entry name" value="Glycogen Phosphorylase B"/>
    <property type="match status" value="2"/>
</dbReference>
<evidence type="ECO:0000256" key="1">
    <source>
        <dbReference type="ARBA" id="ARBA00022676"/>
    </source>
</evidence>
<dbReference type="GO" id="GO:0009244">
    <property type="term" value="P:lipopolysaccharide core region biosynthetic process"/>
    <property type="evidence" value="ECO:0007669"/>
    <property type="project" value="TreeGrafter"/>
</dbReference>
<dbReference type="InterPro" id="IPR002201">
    <property type="entry name" value="Glyco_trans_9"/>
</dbReference>
<dbReference type="Pfam" id="PF01075">
    <property type="entry name" value="Glyco_transf_9"/>
    <property type="match status" value="1"/>
</dbReference>
<dbReference type="STRING" id="413882.AAW51_3937"/>
<protein>
    <submittedName>
        <fullName evidence="4">Uncharacterized protein</fullName>
    </submittedName>
</protein>
<sequence length="359" mass="39052">MMDTRPKTAVLHQYTGIGDLVWHIPYFEAVARQSHDDKVAVIAQPSTSARQLLKNEPWVGEIIDHDHRPRRSDKRPAQHAGISGMVRMGKLLKSRQFDRIILFSGRPSRGLIAQLSGIPQRLGYGYHALQRLFLNVPPYISRYEGNAVAAPKEMAAFAIAHGFCTEPLIPRLKVGQDELRAMGERLRDLTGPIYAFAIGTSELHKQWGAQNFAALAQFVAQAGGNVLLLGGPSEATLAQTIIGGIPLQHRHLVLPITDVPLMGTAAALEYADVCIGNDTGVVSIAAACECPTFVLLGDRPLLEHDPLISCLVAPSLARLTPEDVWQQVARARIGQRRRPGAHVPSPRDGDRPGEQASAG</sequence>
<dbReference type="KEGG" id="pbh:AAW51_3937"/>
<organism evidence="4 5">
    <name type="scientific">Caldimonas brevitalea</name>
    <dbReference type="NCBI Taxonomy" id="413882"/>
    <lineage>
        <taxon>Bacteria</taxon>
        <taxon>Pseudomonadati</taxon>
        <taxon>Pseudomonadota</taxon>
        <taxon>Betaproteobacteria</taxon>
        <taxon>Burkholderiales</taxon>
        <taxon>Sphaerotilaceae</taxon>
        <taxon>Caldimonas</taxon>
    </lineage>
</organism>
<dbReference type="PANTHER" id="PTHR30160">
    <property type="entry name" value="TETRAACYLDISACCHARIDE 4'-KINASE-RELATED"/>
    <property type="match status" value="1"/>
</dbReference>
<evidence type="ECO:0000256" key="2">
    <source>
        <dbReference type="ARBA" id="ARBA00022679"/>
    </source>
</evidence>
<evidence type="ECO:0000313" key="4">
    <source>
        <dbReference type="EMBL" id="AKJ30628.1"/>
    </source>
</evidence>
<evidence type="ECO:0000256" key="3">
    <source>
        <dbReference type="SAM" id="MobiDB-lite"/>
    </source>
</evidence>
<dbReference type="CDD" id="cd03789">
    <property type="entry name" value="GT9_LPS_heptosyltransferase"/>
    <property type="match status" value="1"/>
</dbReference>
<name>A0A0G3BRM0_9BURK</name>